<reference evidence="4 5" key="1">
    <citation type="submission" date="2020-04" db="EMBL/GenBank/DDBJ databases">
        <authorList>
            <person name="Hitch T.C.A."/>
            <person name="Wylensek D."/>
            <person name="Clavel T."/>
        </authorList>
    </citation>
    <scope>NUCLEOTIDE SEQUENCE [LARGE SCALE GENOMIC DNA]</scope>
    <source>
        <strain evidence="4 5">Oil-RF-744-FAT-WT-6-1</strain>
    </source>
</reference>
<feature type="chain" id="PRO_5039255148" description="Preprotein translocase subunit Tim44" evidence="3">
    <location>
        <begin position="20"/>
        <end position="199"/>
    </location>
</feature>
<dbReference type="Proteomes" id="UP000591071">
    <property type="component" value="Unassembled WGS sequence"/>
</dbReference>
<dbReference type="AlphaFoldDB" id="A0A848BP80"/>
<evidence type="ECO:0000256" key="2">
    <source>
        <dbReference type="SAM" id="Phobius"/>
    </source>
</evidence>
<evidence type="ECO:0000313" key="5">
    <source>
        <dbReference type="Proteomes" id="UP000591071"/>
    </source>
</evidence>
<name>A0A848BP80_9FIRM</name>
<keyword evidence="2" id="KW-1133">Transmembrane helix</keyword>
<keyword evidence="2" id="KW-0812">Transmembrane</keyword>
<feature type="signal peptide" evidence="3">
    <location>
        <begin position="1"/>
        <end position="19"/>
    </location>
</feature>
<dbReference type="RefSeq" id="WP_075582093.1">
    <property type="nucleotide sequence ID" value="NZ_JABAFG010000007.1"/>
</dbReference>
<protein>
    <recommendedName>
        <fullName evidence="6">Preprotein translocase subunit Tim44</fullName>
    </recommendedName>
</protein>
<feature type="transmembrane region" description="Helical" evidence="2">
    <location>
        <begin position="128"/>
        <end position="149"/>
    </location>
</feature>
<dbReference type="EMBL" id="JABAFG010000007">
    <property type="protein sequence ID" value="NME28121.1"/>
    <property type="molecule type" value="Genomic_DNA"/>
</dbReference>
<accession>A0A848BP80</accession>
<feature type="region of interest" description="Disordered" evidence="1">
    <location>
        <begin position="42"/>
        <end position="90"/>
    </location>
</feature>
<feature type="transmembrane region" description="Helical" evidence="2">
    <location>
        <begin position="100"/>
        <end position="122"/>
    </location>
</feature>
<evidence type="ECO:0000256" key="3">
    <source>
        <dbReference type="SAM" id="SignalP"/>
    </source>
</evidence>
<evidence type="ECO:0008006" key="6">
    <source>
        <dbReference type="Google" id="ProtNLM"/>
    </source>
</evidence>
<keyword evidence="3" id="KW-0732">Signal</keyword>
<keyword evidence="2" id="KW-0472">Membrane</keyword>
<gene>
    <name evidence="4" type="ORF">HF872_05725</name>
</gene>
<feature type="compositionally biased region" description="Low complexity" evidence="1">
    <location>
        <begin position="74"/>
        <end position="90"/>
    </location>
</feature>
<proteinExistence type="predicted"/>
<organism evidence="4 5">
    <name type="scientific">Megasphaera hexanoica</name>
    <dbReference type="NCBI Taxonomy" id="1675036"/>
    <lineage>
        <taxon>Bacteria</taxon>
        <taxon>Bacillati</taxon>
        <taxon>Bacillota</taxon>
        <taxon>Negativicutes</taxon>
        <taxon>Veillonellales</taxon>
        <taxon>Veillonellaceae</taxon>
        <taxon>Megasphaera</taxon>
    </lineage>
</organism>
<evidence type="ECO:0000256" key="1">
    <source>
        <dbReference type="SAM" id="MobiDB-lite"/>
    </source>
</evidence>
<sequence>MKIKNVAISIAISVFCLTAAPVFTHSDVVWAAKGGISVKSAPRTAPAMTKPASNTGNTTRQAPKSETGTTNTRQQAKTAGNGAGTAASQTSRWGNTLRNIGFLAGGMFLGSMLAGLLGWGSMGILSTILGLFMNLLLFMALIAAVRWLWHKIRGKDHSADASYRRGYEAAMRDKNNRHSYTIDVTPIDETENKKHDKKS</sequence>
<comment type="caution">
    <text evidence="4">The sequence shown here is derived from an EMBL/GenBank/DDBJ whole genome shotgun (WGS) entry which is preliminary data.</text>
</comment>
<feature type="compositionally biased region" description="Polar residues" evidence="1">
    <location>
        <begin position="51"/>
        <end position="73"/>
    </location>
</feature>
<evidence type="ECO:0000313" key="4">
    <source>
        <dbReference type="EMBL" id="NME28121.1"/>
    </source>
</evidence>